<dbReference type="Gene3D" id="3.30.70.330">
    <property type="match status" value="2"/>
</dbReference>
<dbReference type="STRING" id="1754190.A0A1Y2D7Q3"/>
<dbReference type="EMBL" id="MCOG01000083">
    <property type="protein sequence ID" value="ORY54655.1"/>
    <property type="molecule type" value="Genomic_DNA"/>
</dbReference>
<keyword evidence="2" id="KW-0175">Coiled coil</keyword>
<feature type="compositionally biased region" description="Low complexity" evidence="3">
    <location>
        <begin position="1088"/>
        <end position="1103"/>
    </location>
</feature>
<feature type="coiled-coil region" evidence="2">
    <location>
        <begin position="1194"/>
        <end position="1242"/>
    </location>
</feature>
<keyword evidence="1" id="KW-0694">RNA-binding</keyword>
<evidence type="ECO:0000259" key="4">
    <source>
        <dbReference type="PROSITE" id="PS50102"/>
    </source>
</evidence>
<dbReference type="Proteomes" id="UP000193920">
    <property type="component" value="Unassembled WGS sequence"/>
</dbReference>
<feature type="region of interest" description="Disordered" evidence="3">
    <location>
        <begin position="68"/>
        <end position="113"/>
    </location>
</feature>
<feature type="region of interest" description="Disordered" evidence="3">
    <location>
        <begin position="1059"/>
        <end position="1103"/>
    </location>
</feature>
<dbReference type="AlphaFoldDB" id="A0A1Y2D7Q3"/>
<keyword evidence="6" id="KW-1185">Reference proteome</keyword>
<evidence type="ECO:0000313" key="6">
    <source>
        <dbReference type="Proteomes" id="UP000193920"/>
    </source>
</evidence>
<evidence type="ECO:0000256" key="2">
    <source>
        <dbReference type="SAM" id="Coils"/>
    </source>
</evidence>
<accession>A0A1Y2D7Q3</accession>
<organism evidence="5 6">
    <name type="scientific">Neocallimastix californiae</name>
    <dbReference type="NCBI Taxonomy" id="1754190"/>
    <lineage>
        <taxon>Eukaryota</taxon>
        <taxon>Fungi</taxon>
        <taxon>Fungi incertae sedis</taxon>
        <taxon>Chytridiomycota</taxon>
        <taxon>Chytridiomycota incertae sedis</taxon>
        <taxon>Neocallimastigomycetes</taxon>
        <taxon>Neocallimastigales</taxon>
        <taxon>Neocallimastigaceae</taxon>
        <taxon>Neocallimastix</taxon>
    </lineage>
</organism>
<proteinExistence type="predicted"/>
<evidence type="ECO:0000313" key="5">
    <source>
        <dbReference type="EMBL" id="ORY54655.1"/>
    </source>
</evidence>
<feature type="region of interest" description="Disordered" evidence="3">
    <location>
        <begin position="1164"/>
        <end position="1188"/>
    </location>
</feature>
<feature type="compositionally biased region" description="Low complexity" evidence="3">
    <location>
        <begin position="78"/>
        <end position="108"/>
    </location>
</feature>
<dbReference type="PROSITE" id="PS50102">
    <property type="entry name" value="RRM"/>
    <property type="match status" value="1"/>
</dbReference>
<feature type="region of interest" description="Disordered" evidence="3">
    <location>
        <begin position="26"/>
        <end position="47"/>
    </location>
</feature>
<protein>
    <recommendedName>
        <fullName evidence="4">RRM domain-containing protein</fullName>
    </recommendedName>
</protein>
<comment type="caution">
    <text evidence="5">The sequence shown here is derived from an EMBL/GenBank/DDBJ whole genome shotgun (WGS) entry which is preliminary data.</text>
</comment>
<dbReference type="SUPFAM" id="SSF54928">
    <property type="entry name" value="RNA-binding domain, RBD"/>
    <property type="match status" value="1"/>
</dbReference>
<sequence>MGETKSSENLPVAADVLVGNVLQQEPSSFIPLEKEDNSKKSILKSQKPIKANNVNDIDDKIGEVPSAAEDTSAYDTKNNNSTNNSNNNATNYNSTSNNNNVPTSSASTPLNSSYFGNRSNTNINGAKKSFEKRYNSISFSPNVNLHSSVLNSSPILKPKKTLHVTNFTMNKCALRNILLSFSGFKTVAFYQDYCFVVFADIESATKAAEHLLATTKLKVNFSKADYIPNVVSPSSIGNPNSILHVTNYPTSTTEAEMIEMYSSYPGYLHIHFSKNFSLVYYQDIASAKNVLQHMNQTTNFTTIYSIKNANNSPINMNNNYHNNIPNGPPPPFNPMMNNGYRNMNINGGIIMNNSYPPPPVSATGPAATNFNSNGVMNHPHNKGVNISPNGPHNNSFIKYNNSNNNLAGLANNVNVKGMNSFTLPTNGNSNSSGNLYGYNKPNTNMNNGPLKMNNSMQNNPANGMNYFGGMSNPMNLSTNVDNTNKNFNNPYKTQNSALRKQSEGAELSAQLLNLNLSRGMMNNNKDDSTSSNDISSLIQSKSDSNIKGLLNRKNSSSFVTAIENNNLGNNDNTNSNNSGINSNSNSSFFKKSSIYDDINGLKSSNSSQLLSAGNYGMDRSEFINSRKLSNGSSVLMDNTQKNNYNNYSNNKYMIPPDVTITPDYINVMKGNGYNSMLPLQNYSNYPTSQQSIQNDANKVNISDTISKDMFNKKNYSEANDPNSIFNNLNRTLSDTALSQNLEDGTAANTSMSLNPIDKLHQTIQLNNSTNELSMSTNKLRQSNTGSSTFNIANDKLSFMPLTMGGGPGSVLNAGNNDNIRTNPLKQHSISSLDLLGMKNLYNGSFNTNNSSIGSSSFSNQLLKTTKSEISFVPPASSSNSSPYVDFNGNNNILSSGLGNTSFTSLNAYPSILNKSRSFCAINSLTNDNNKSPNDLTLNSIFNGDKKDNNNSFDGGLLMKNTIGVESPKSMYEPGLKNLRIDDLEYEGGPEKNKSVGIIGESTKLNDKNNDNIENDYIKVNNNNNLSVKDISSSYSDSSVNENDFIEFIASKRQGIKKEEIKTDNKTTEEQALNSHGIEESEAKDLNNSSSHKSSISSSASPSFSYSPIYNEKSELSIDETILNGKVTSLSNSNQANAKSNNLSYSTLIDNSGNESFINSIKNLSPIDSKETNDNKKLQNDSNSQESKTINDELIKKLYAKIDQLQKENHELSQTRDYHLFLISKLENQLEMSRSENNNLKEQLNRL</sequence>
<dbReference type="GO" id="GO:0003723">
    <property type="term" value="F:RNA binding"/>
    <property type="evidence" value="ECO:0007669"/>
    <property type="project" value="UniProtKB-UniRule"/>
</dbReference>
<dbReference type="InterPro" id="IPR035979">
    <property type="entry name" value="RBD_domain_sf"/>
</dbReference>
<feature type="compositionally biased region" description="Basic and acidic residues" evidence="3">
    <location>
        <begin position="1059"/>
        <end position="1068"/>
    </location>
</feature>
<feature type="domain" description="RRM" evidence="4">
    <location>
        <begin position="160"/>
        <end position="224"/>
    </location>
</feature>
<gene>
    <name evidence="5" type="ORF">LY90DRAFT_669910</name>
</gene>
<dbReference type="OrthoDB" id="431169at2759"/>
<evidence type="ECO:0000256" key="3">
    <source>
        <dbReference type="SAM" id="MobiDB-lite"/>
    </source>
</evidence>
<reference evidence="5 6" key="1">
    <citation type="submission" date="2016-08" db="EMBL/GenBank/DDBJ databases">
        <title>A Parts List for Fungal Cellulosomes Revealed by Comparative Genomics.</title>
        <authorList>
            <consortium name="DOE Joint Genome Institute"/>
            <person name="Haitjema C.H."/>
            <person name="Gilmore S.P."/>
            <person name="Henske J.K."/>
            <person name="Solomon K.V."/>
            <person name="De Groot R."/>
            <person name="Kuo A."/>
            <person name="Mondo S.J."/>
            <person name="Salamov A.A."/>
            <person name="Labutti K."/>
            <person name="Zhao Z."/>
            <person name="Chiniquy J."/>
            <person name="Barry K."/>
            <person name="Brewer H.M."/>
            <person name="Purvine S.O."/>
            <person name="Wright A.T."/>
            <person name="Boxma B."/>
            <person name="Van Alen T."/>
            <person name="Hackstein J.H."/>
            <person name="Baker S.E."/>
            <person name="Grigoriev I.V."/>
            <person name="O'Malley M.A."/>
        </authorList>
    </citation>
    <scope>NUCLEOTIDE SEQUENCE [LARGE SCALE GENOMIC DNA]</scope>
    <source>
        <strain evidence="5 6">G1</strain>
    </source>
</reference>
<dbReference type="InterPro" id="IPR000504">
    <property type="entry name" value="RRM_dom"/>
</dbReference>
<evidence type="ECO:0000256" key="1">
    <source>
        <dbReference type="PROSITE-ProRule" id="PRU00176"/>
    </source>
</evidence>
<dbReference type="InterPro" id="IPR012677">
    <property type="entry name" value="Nucleotide-bd_a/b_plait_sf"/>
</dbReference>
<name>A0A1Y2D7Q3_9FUNG</name>
<feature type="compositionally biased region" description="Basic and acidic residues" evidence="3">
    <location>
        <begin position="1167"/>
        <end position="1178"/>
    </location>
</feature>